<dbReference type="Gramene" id="CDY08375">
    <property type="protein sequence ID" value="CDY08375"/>
    <property type="gene ID" value="GSBRNA2T00000104001"/>
</dbReference>
<keyword evidence="2" id="KW-1185">Reference proteome</keyword>
<dbReference type="Proteomes" id="UP000028999">
    <property type="component" value="Unassembled WGS sequence"/>
</dbReference>
<proteinExistence type="predicted"/>
<name>A0A078F1N5_BRANA</name>
<organism evidence="1 2">
    <name type="scientific">Brassica napus</name>
    <name type="common">Rape</name>
    <dbReference type="NCBI Taxonomy" id="3708"/>
    <lineage>
        <taxon>Eukaryota</taxon>
        <taxon>Viridiplantae</taxon>
        <taxon>Streptophyta</taxon>
        <taxon>Embryophyta</taxon>
        <taxon>Tracheophyta</taxon>
        <taxon>Spermatophyta</taxon>
        <taxon>Magnoliopsida</taxon>
        <taxon>eudicotyledons</taxon>
        <taxon>Gunneridae</taxon>
        <taxon>Pentapetalae</taxon>
        <taxon>rosids</taxon>
        <taxon>malvids</taxon>
        <taxon>Brassicales</taxon>
        <taxon>Brassicaceae</taxon>
        <taxon>Brassiceae</taxon>
        <taxon>Brassica</taxon>
    </lineage>
</organism>
<evidence type="ECO:0000313" key="1">
    <source>
        <dbReference type="EMBL" id="CDY08375.1"/>
    </source>
</evidence>
<dbReference type="PaxDb" id="3708-A0A078F1N5"/>
<dbReference type="AlphaFoldDB" id="A0A078F1N5"/>
<protein>
    <submittedName>
        <fullName evidence="1">BnaC09g12210D protein</fullName>
    </submittedName>
</protein>
<evidence type="ECO:0000313" key="2">
    <source>
        <dbReference type="Proteomes" id="UP000028999"/>
    </source>
</evidence>
<dbReference type="EMBL" id="LK031985">
    <property type="protein sequence ID" value="CDY08375.1"/>
    <property type="molecule type" value="Genomic_DNA"/>
</dbReference>
<reference evidence="1 2" key="1">
    <citation type="journal article" date="2014" name="Science">
        <title>Plant genetics. Early allopolyploid evolution in the post-Neolithic Brassica napus oilseed genome.</title>
        <authorList>
            <person name="Chalhoub B."/>
            <person name="Denoeud F."/>
            <person name="Liu S."/>
            <person name="Parkin I.A."/>
            <person name="Tang H."/>
            <person name="Wang X."/>
            <person name="Chiquet J."/>
            <person name="Belcram H."/>
            <person name="Tong C."/>
            <person name="Samans B."/>
            <person name="Correa M."/>
            <person name="Da Silva C."/>
            <person name="Just J."/>
            <person name="Falentin C."/>
            <person name="Koh C.S."/>
            <person name="Le Clainche I."/>
            <person name="Bernard M."/>
            <person name="Bento P."/>
            <person name="Noel B."/>
            <person name="Labadie K."/>
            <person name="Alberti A."/>
            <person name="Charles M."/>
            <person name="Arnaud D."/>
            <person name="Guo H."/>
            <person name="Daviaud C."/>
            <person name="Alamery S."/>
            <person name="Jabbari K."/>
            <person name="Zhao M."/>
            <person name="Edger P.P."/>
            <person name="Chelaifa H."/>
            <person name="Tack D."/>
            <person name="Lassalle G."/>
            <person name="Mestiri I."/>
            <person name="Schnel N."/>
            <person name="Le Paslier M.C."/>
            <person name="Fan G."/>
            <person name="Renault V."/>
            <person name="Bayer P.E."/>
            <person name="Golicz A.A."/>
            <person name="Manoli S."/>
            <person name="Lee T.H."/>
            <person name="Thi V.H."/>
            <person name="Chalabi S."/>
            <person name="Hu Q."/>
            <person name="Fan C."/>
            <person name="Tollenaere R."/>
            <person name="Lu Y."/>
            <person name="Battail C."/>
            <person name="Shen J."/>
            <person name="Sidebottom C.H."/>
            <person name="Wang X."/>
            <person name="Canaguier A."/>
            <person name="Chauveau A."/>
            <person name="Berard A."/>
            <person name="Deniot G."/>
            <person name="Guan M."/>
            <person name="Liu Z."/>
            <person name="Sun F."/>
            <person name="Lim Y.P."/>
            <person name="Lyons E."/>
            <person name="Town C.D."/>
            <person name="Bancroft I."/>
            <person name="Wang X."/>
            <person name="Meng J."/>
            <person name="Ma J."/>
            <person name="Pires J.C."/>
            <person name="King G.J."/>
            <person name="Brunel D."/>
            <person name="Delourme R."/>
            <person name="Renard M."/>
            <person name="Aury J.M."/>
            <person name="Adams K.L."/>
            <person name="Batley J."/>
            <person name="Snowdon R.J."/>
            <person name="Tost J."/>
            <person name="Edwards D."/>
            <person name="Zhou Y."/>
            <person name="Hua W."/>
            <person name="Sharpe A.G."/>
            <person name="Paterson A.H."/>
            <person name="Guan C."/>
            <person name="Wincker P."/>
        </authorList>
    </citation>
    <scope>NUCLEOTIDE SEQUENCE [LARGE SCALE GENOMIC DNA]</scope>
    <source>
        <strain evidence="2">cv. Darmor-bzh</strain>
    </source>
</reference>
<gene>
    <name evidence="1" type="primary">BnaC09g12210D</name>
    <name evidence="1" type="ORF">GSBRNA2T00000104001</name>
</gene>
<sequence length="50" mass="5127">MSASGNCLSSLPCNLKVDGRSQYLCQPTVDVISSVLFAYLKAGCPSGSAS</sequence>
<accession>A0A078F1N5</accession>